<organism evidence="2 3">
    <name type="scientific">Cellvibrio zantedeschiae</name>
    <dbReference type="NCBI Taxonomy" id="1237077"/>
    <lineage>
        <taxon>Bacteria</taxon>
        <taxon>Pseudomonadati</taxon>
        <taxon>Pseudomonadota</taxon>
        <taxon>Gammaproteobacteria</taxon>
        <taxon>Cellvibrionales</taxon>
        <taxon>Cellvibrionaceae</taxon>
        <taxon>Cellvibrio</taxon>
    </lineage>
</organism>
<feature type="compositionally biased region" description="Basic and acidic residues" evidence="1">
    <location>
        <begin position="48"/>
        <end position="65"/>
    </location>
</feature>
<name>A0ABQ3AQJ3_9GAMM</name>
<reference evidence="3" key="1">
    <citation type="journal article" date="2019" name="Int. J. Syst. Evol. Microbiol.">
        <title>The Global Catalogue of Microorganisms (GCM) 10K type strain sequencing project: providing services to taxonomists for standard genome sequencing and annotation.</title>
        <authorList>
            <consortium name="The Broad Institute Genomics Platform"/>
            <consortium name="The Broad Institute Genome Sequencing Center for Infectious Disease"/>
            <person name="Wu L."/>
            <person name="Ma J."/>
        </authorList>
    </citation>
    <scope>NUCLEOTIDE SEQUENCE [LARGE SCALE GENOMIC DNA]</scope>
    <source>
        <strain evidence="3">KCTC 32239</strain>
    </source>
</reference>
<proteinExistence type="predicted"/>
<accession>A0ABQ3AQJ3</accession>
<dbReference type="RefSeq" id="WP_189414852.1">
    <property type="nucleotide sequence ID" value="NZ_BMYZ01000001.1"/>
</dbReference>
<sequence>MRLIFIVLLLGNVAFFLTQFFGGSAPVDAKPAVVEHRNFGNLQTIAERDAKGKQSAKESRKKEPEAPSGAAVSDSEKCELIGPFAELLHAEYLVERLTALEVASSIKQVEIADGKNYLVYLKPEMSEKEALRRLSEIQQSKAIDSYIIPSGELANGISFGQFASEKEASDKAEQIRAQGYAAEIKEIPKSHNETWVEVHQKVGQKVSEEKWLSLLKEEKAIERRQNYCLGVAR</sequence>
<keyword evidence="3" id="KW-1185">Reference proteome</keyword>
<dbReference type="Proteomes" id="UP000619761">
    <property type="component" value="Unassembled WGS sequence"/>
</dbReference>
<protein>
    <recommendedName>
        <fullName evidence="4">SPOR domain-containing protein</fullName>
    </recommendedName>
</protein>
<evidence type="ECO:0000256" key="1">
    <source>
        <dbReference type="SAM" id="MobiDB-lite"/>
    </source>
</evidence>
<feature type="region of interest" description="Disordered" evidence="1">
    <location>
        <begin position="48"/>
        <end position="74"/>
    </location>
</feature>
<dbReference type="EMBL" id="BMYZ01000001">
    <property type="protein sequence ID" value="GGY60760.1"/>
    <property type="molecule type" value="Genomic_DNA"/>
</dbReference>
<evidence type="ECO:0008006" key="4">
    <source>
        <dbReference type="Google" id="ProtNLM"/>
    </source>
</evidence>
<gene>
    <name evidence="2" type="ORF">GCM10011613_00040</name>
</gene>
<evidence type="ECO:0000313" key="2">
    <source>
        <dbReference type="EMBL" id="GGY60760.1"/>
    </source>
</evidence>
<evidence type="ECO:0000313" key="3">
    <source>
        <dbReference type="Proteomes" id="UP000619761"/>
    </source>
</evidence>
<comment type="caution">
    <text evidence="2">The sequence shown here is derived from an EMBL/GenBank/DDBJ whole genome shotgun (WGS) entry which is preliminary data.</text>
</comment>